<name>A0ABN3Q2K1_9ACTN</name>
<dbReference type="InterPro" id="IPR011659">
    <property type="entry name" value="WD40"/>
</dbReference>
<proteinExistence type="predicted"/>
<dbReference type="InterPro" id="IPR011044">
    <property type="entry name" value="Quino_amine_DH_bsu"/>
</dbReference>
<dbReference type="Proteomes" id="UP001501509">
    <property type="component" value="Unassembled WGS sequence"/>
</dbReference>
<dbReference type="RefSeq" id="WP_344544859.1">
    <property type="nucleotide sequence ID" value="NZ_BAAATD010000007.1"/>
</dbReference>
<evidence type="ECO:0000313" key="4">
    <source>
        <dbReference type="Proteomes" id="UP001501509"/>
    </source>
</evidence>
<comment type="caution">
    <text evidence="3">The sequence shown here is derived from an EMBL/GenBank/DDBJ whole genome shotgun (WGS) entry which is preliminary data.</text>
</comment>
<dbReference type="Pfam" id="PF07676">
    <property type="entry name" value="PD40"/>
    <property type="match status" value="1"/>
</dbReference>
<sequence length="400" mass="42409">MTKTEEQLRDALHGIAAAARTPEIRMTAARPRRLSAWLVPVTVAAAVLLVMAAGVVGASVFRSPDRAATPLSGPGRFVVAATAQGQGTAGNGVTVRDASTGAITATVPLPKGVSEWNAITATNDETLFYLAGVAPDQPRGRLYRLSLTSAGRVSGLDPIKGGHSEAHMRYLAASPDGRRIAFPVDALVKSSRVRITPKPNASNGKRLSPEQGSRGVSPSASVYGPVQIVVVDVATGRKEVFKSKTTGLLESLSWSADGRRLAYSVGGSQGADGIWVLDTRAGHDLLKASHRVPVSGLLNSPVLGADGRRLYVIAAQGRPSWTRVIEVDVATGRQLRVLFEEKYGGDPANAVWMFTQLDRDATGRNLMAVSDRYAHRIDLSTGQARRVPFVGGVEPYSFAW</sequence>
<keyword evidence="2" id="KW-1133">Transmembrane helix</keyword>
<gene>
    <name evidence="3" type="ORF">GCM10010411_51580</name>
</gene>
<organism evidence="3 4">
    <name type="scientific">Actinomadura fulvescens</name>
    <dbReference type="NCBI Taxonomy" id="46160"/>
    <lineage>
        <taxon>Bacteria</taxon>
        <taxon>Bacillati</taxon>
        <taxon>Actinomycetota</taxon>
        <taxon>Actinomycetes</taxon>
        <taxon>Streptosporangiales</taxon>
        <taxon>Thermomonosporaceae</taxon>
        <taxon>Actinomadura</taxon>
    </lineage>
</organism>
<protein>
    <submittedName>
        <fullName evidence="3">Uncharacterized protein</fullName>
    </submittedName>
</protein>
<dbReference type="InterPro" id="IPR011042">
    <property type="entry name" value="6-blade_b-propeller_TolB-like"/>
</dbReference>
<feature type="region of interest" description="Disordered" evidence="1">
    <location>
        <begin position="193"/>
        <end position="219"/>
    </location>
</feature>
<evidence type="ECO:0000256" key="2">
    <source>
        <dbReference type="SAM" id="Phobius"/>
    </source>
</evidence>
<evidence type="ECO:0000256" key="1">
    <source>
        <dbReference type="SAM" id="MobiDB-lite"/>
    </source>
</evidence>
<dbReference type="EMBL" id="BAAATD010000007">
    <property type="protein sequence ID" value="GAA2610834.1"/>
    <property type="molecule type" value="Genomic_DNA"/>
</dbReference>
<accession>A0ABN3Q2K1</accession>
<evidence type="ECO:0000313" key="3">
    <source>
        <dbReference type="EMBL" id="GAA2610834.1"/>
    </source>
</evidence>
<dbReference type="SUPFAM" id="SSF50969">
    <property type="entry name" value="YVTN repeat-like/Quinoprotein amine dehydrogenase"/>
    <property type="match status" value="1"/>
</dbReference>
<reference evidence="3 4" key="1">
    <citation type="journal article" date="2019" name="Int. J. Syst. Evol. Microbiol.">
        <title>The Global Catalogue of Microorganisms (GCM) 10K type strain sequencing project: providing services to taxonomists for standard genome sequencing and annotation.</title>
        <authorList>
            <consortium name="The Broad Institute Genomics Platform"/>
            <consortium name="The Broad Institute Genome Sequencing Center for Infectious Disease"/>
            <person name="Wu L."/>
            <person name="Ma J."/>
        </authorList>
    </citation>
    <scope>NUCLEOTIDE SEQUENCE [LARGE SCALE GENOMIC DNA]</scope>
    <source>
        <strain evidence="3 4">JCM 6833</strain>
    </source>
</reference>
<keyword evidence="4" id="KW-1185">Reference proteome</keyword>
<keyword evidence="2" id="KW-0472">Membrane</keyword>
<feature type="transmembrane region" description="Helical" evidence="2">
    <location>
        <begin position="34"/>
        <end position="61"/>
    </location>
</feature>
<dbReference type="Gene3D" id="2.120.10.30">
    <property type="entry name" value="TolB, C-terminal domain"/>
    <property type="match status" value="1"/>
</dbReference>
<feature type="compositionally biased region" description="Polar residues" evidence="1">
    <location>
        <begin position="199"/>
        <end position="219"/>
    </location>
</feature>
<keyword evidence="2" id="KW-0812">Transmembrane</keyword>